<organism evidence="3 4">
    <name type="scientific">Kineosporia babensis</name>
    <dbReference type="NCBI Taxonomy" id="499548"/>
    <lineage>
        <taxon>Bacteria</taxon>
        <taxon>Bacillati</taxon>
        <taxon>Actinomycetota</taxon>
        <taxon>Actinomycetes</taxon>
        <taxon>Kineosporiales</taxon>
        <taxon>Kineosporiaceae</taxon>
        <taxon>Kineosporia</taxon>
    </lineage>
</organism>
<sequence length="206" mass="22771">MSRTEEISSDVKAVSAAAEEVRNRAEEALEFARNEIDTAYEHGWDGVGQSINIAGEALEKIVEELDSTSGTFENVAKSLDAISEQMSHNEVAEQLALTMTEIDAGHETMQGTSELVEEALTGADQAEHQSLGTRLHKLREEVEKLAGQLQQSRSDIESEHEQAEKMGQQEADAEAKKREDEQGQEKDDEDRRDEDGDRRSGRAAQS</sequence>
<gene>
    <name evidence="3" type="ORF">LR394_04680</name>
</gene>
<reference evidence="3" key="1">
    <citation type="submission" date="2021-11" db="EMBL/GenBank/DDBJ databases">
        <title>Streptomyces corallinus and Kineosporia corallina sp. nov., two new coral-derived marine actinobacteria.</title>
        <authorList>
            <person name="Buangrab K."/>
            <person name="Sutthacheep M."/>
            <person name="Yeemin T."/>
            <person name="Harunari E."/>
            <person name="Igarashi Y."/>
            <person name="Sripreechasak P."/>
            <person name="Kanchanasin P."/>
            <person name="Tanasupawat S."/>
            <person name="Phongsopitanun W."/>
        </authorList>
    </citation>
    <scope>NUCLEOTIDE SEQUENCE</scope>
    <source>
        <strain evidence="3">JCM 31032</strain>
    </source>
</reference>
<dbReference type="RefSeq" id="WP_231439107.1">
    <property type="nucleotide sequence ID" value="NZ_JAJOMB010000002.1"/>
</dbReference>
<evidence type="ECO:0000256" key="2">
    <source>
        <dbReference type="SAM" id="MobiDB-lite"/>
    </source>
</evidence>
<keyword evidence="4" id="KW-1185">Reference proteome</keyword>
<feature type="region of interest" description="Disordered" evidence="2">
    <location>
        <begin position="144"/>
        <end position="206"/>
    </location>
</feature>
<keyword evidence="1" id="KW-0175">Coiled coil</keyword>
<name>A0A9X1ST31_9ACTN</name>
<protein>
    <submittedName>
        <fullName evidence="3">Uncharacterized protein</fullName>
    </submittedName>
</protein>
<dbReference type="Proteomes" id="UP001138997">
    <property type="component" value="Unassembled WGS sequence"/>
</dbReference>
<evidence type="ECO:0000313" key="4">
    <source>
        <dbReference type="Proteomes" id="UP001138997"/>
    </source>
</evidence>
<dbReference type="EMBL" id="JAJOMB010000002">
    <property type="protein sequence ID" value="MCD5310180.1"/>
    <property type="molecule type" value="Genomic_DNA"/>
</dbReference>
<accession>A0A9X1ST31</accession>
<evidence type="ECO:0000313" key="3">
    <source>
        <dbReference type="EMBL" id="MCD5310180.1"/>
    </source>
</evidence>
<comment type="caution">
    <text evidence="3">The sequence shown here is derived from an EMBL/GenBank/DDBJ whole genome shotgun (WGS) entry which is preliminary data.</text>
</comment>
<proteinExistence type="predicted"/>
<feature type="compositionally biased region" description="Basic and acidic residues" evidence="2">
    <location>
        <begin position="154"/>
        <end position="164"/>
    </location>
</feature>
<dbReference type="AlphaFoldDB" id="A0A9X1ST31"/>
<evidence type="ECO:0000256" key="1">
    <source>
        <dbReference type="SAM" id="Coils"/>
    </source>
</evidence>
<feature type="coiled-coil region" evidence="1">
    <location>
        <begin position="15"/>
        <end position="42"/>
    </location>
</feature>
<feature type="compositionally biased region" description="Basic and acidic residues" evidence="2">
    <location>
        <begin position="173"/>
        <end position="185"/>
    </location>
</feature>